<protein>
    <submittedName>
        <fullName evidence="2">M1 family metallopeptidase</fullName>
    </submittedName>
</protein>
<dbReference type="InterPro" id="IPR014782">
    <property type="entry name" value="Peptidase_M1_dom"/>
</dbReference>
<dbReference type="Pfam" id="PF01433">
    <property type="entry name" value="Peptidase_M1"/>
    <property type="match status" value="1"/>
</dbReference>
<proteinExistence type="predicted"/>
<sequence length="749" mass="83557">MLGKTKALLGLGAVLALALGGGLWWSSSHGDDRQATSLASAAPTIHPNGALPPSPDGIALALPHAAAVREPSAPGAWGGPRQGTEPTLSDRVVNYQIEAKLDPDKHTVDGRQKLTWRNRSDRPVQSVYLHLYLNAFEGEGSTFMTERRQGFSFRSAVDVEDDDWGYTELRKVQQGGQAVPWRFVQPDGGPATDHTVVRLDLPQAVGPGASTTLDIDFFDKLPRVLARTGYFGSFHLVGQWFPKIAVLELPGERGAKEVRWNAHEFHLHSEFYADYGLFDVKIDVPQDVTVGAVGELQGEPVVQGGRKTYHFVQGDVHDFAWTADRRTAKPLTAQWTGPGSPPVTVTVLYPPEYQANAQPVLQATLDSLTYFSQTLGPYPYRTVTAVIPPFNAEEAGGMEYPTFFTASSYAHAEPGTWNAYDLDFVTIHEFGHGYFYGLLGSNEFEEPMLDEGLNEYWDLRMIRDRGQKIPVTRQRLRALGWAPEIAVFDMERMFSVMGRATDAIGANAWDRYSSEGYGSVYGRTATVMRDLEATLGKPVIEKAFKVYYARWKYRHPAIGDLQAVLSEVSGRPEVVNRLFEQQVYAVRKLDDKVDSLTSEEMLPDAGWRQVNGRWTLRRSEDVDREVQAQRAAWTKAHPKAQAGEGPFPWKTTVMLRRDGVAVPQTVKVRFADGSTEKITWDGEQPWQRISWIRPSQAVSVEIDPEGRNRLDTKLIDNSWRLEADGRAARRWAHEITGLAQTLFALVSTL</sequence>
<evidence type="ECO:0000313" key="3">
    <source>
        <dbReference type="Proteomes" id="UP001204851"/>
    </source>
</evidence>
<dbReference type="Proteomes" id="UP001204851">
    <property type="component" value="Unassembled WGS sequence"/>
</dbReference>
<organism evidence="2 3">
    <name type="scientific">Ideonella oryzae</name>
    <dbReference type="NCBI Taxonomy" id="2937441"/>
    <lineage>
        <taxon>Bacteria</taxon>
        <taxon>Pseudomonadati</taxon>
        <taxon>Pseudomonadota</taxon>
        <taxon>Betaproteobacteria</taxon>
        <taxon>Burkholderiales</taxon>
        <taxon>Sphaerotilaceae</taxon>
        <taxon>Ideonella</taxon>
    </lineage>
</organism>
<name>A0ABT1BH04_9BURK</name>
<reference evidence="2 3" key="1">
    <citation type="submission" date="2022-06" db="EMBL/GenBank/DDBJ databases">
        <title>Ideonella sp. NS12-5 Genome sequencing and assembly.</title>
        <authorList>
            <person name="Jung Y."/>
        </authorList>
    </citation>
    <scope>NUCLEOTIDE SEQUENCE [LARGE SCALE GENOMIC DNA]</scope>
    <source>
        <strain evidence="2 3">NS12-5</strain>
    </source>
</reference>
<evidence type="ECO:0000313" key="2">
    <source>
        <dbReference type="EMBL" id="MCO5975520.1"/>
    </source>
</evidence>
<keyword evidence="3" id="KW-1185">Reference proteome</keyword>
<dbReference type="EMBL" id="JAMXMC010000001">
    <property type="protein sequence ID" value="MCO5975520.1"/>
    <property type="molecule type" value="Genomic_DNA"/>
</dbReference>
<dbReference type="Gene3D" id="1.10.390.10">
    <property type="entry name" value="Neutral Protease Domain 2"/>
    <property type="match status" value="1"/>
</dbReference>
<dbReference type="SUPFAM" id="SSF55486">
    <property type="entry name" value="Metalloproteases ('zincins'), catalytic domain"/>
    <property type="match status" value="1"/>
</dbReference>
<evidence type="ECO:0000259" key="1">
    <source>
        <dbReference type="Pfam" id="PF01433"/>
    </source>
</evidence>
<dbReference type="InterPro" id="IPR027268">
    <property type="entry name" value="Peptidase_M4/M1_CTD_sf"/>
</dbReference>
<comment type="caution">
    <text evidence="2">The sequence shown here is derived from an EMBL/GenBank/DDBJ whole genome shotgun (WGS) entry which is preliminary data.</text>
</comment>
<dbReference type="CDD" id="cd09604">
    <property type="entry name" value="M1_APN_like"/>
    <property type="match status" value="1"/>
</dbReference>
<dbReference type="RefSeq" id="WP_252767952.1">
    <property type="nucleotide sequence ID" value="NZ_JAMXMC010000001.1"/>
</dbReference>
<gene>
    <name evidence="2" type="ORF">M0L44_02130</name>
</gene>
<accession>A0ABT1BH04</accession>
<feature type="domain" description="Peptidase M1 membrane alanine aminopeptidase" evidence="1">
    <location>
        <begin position="364"/>
        <end position="579"/>
    </location>
</feature>